<organism evidence="3">
    <name type="scientific">Arundo donax</name>
    <name type="common">Giant reed</name>
    <name type="synonym">Donax arundinaceus</name>
    <dbReference type="NCBI Taxonomy" id="35708"/>
    <lineage>
        <taxon>Eukaryota</taxon>
        <taxon>Viridiplantae</taxon>
        <taxon>Streptophyta</taxon>
        <taxon>Embryophyta</taxon>
        <taxon>Tracheophyta</taxon>
        <taxon>Spermatophyta</taxon>
        <taxon>Magnoliopsida</taxon>
        <taxon>Liliopsida</taxon>
        <taxon>Poales</taxon>
        <taxon>Poaceae</taxon>
        <taxon>PACMAD clade</taxon>
        <taxon>Arundinoideae</taxon>
        <taxon>Arundineae</taxon>
        <taxon>Arundo</taxon>
    </lineage>
</organism>
<evidence type="ECO:0000256" key="2">
    <source>
        <dbReference type="SAM" id="SignalP"/>
    </source>
</evidence>
<dbReference type="AlphaFoldDB" id="A0A0A9FPB7"/>
<accession>A0A0A9FPB7</accession>
<reference evidence="3" key="1">
    <citation type="submission" date="2014-09" db="EMBL/GenBank/DDBJ databases">
        <authorList>
            <person name="Magalhaes I.L.F."/>
            <person name="Oliveira U."/>
            <person name="Santos F.R."/>
            <person name="Vidigal T.H.D.A."/>
            <person name="Brescovit A.D."/>
            <person name="Santos A.J."/>
        </authorList>
    </citation>
    <scope>NUCLEOTIDE SEQUENCE</scope>
    <source>
        <tissue evidence="3">Shoot tissue taken approximately 20 cm above the soil surface</tissue>
    </source>
</reference>
<feature type="chain" id="PRO_5002045884" evidence="2">
    <location>
        <begin position="23"/>
        <end position="190"/>
    </location>
</feature>
<evidence type="ECO:0000256" key="1">
    <source>
        <dbReference type="SAM" id="MobiDB-lite"/>
    </source>
</evidence>
<evidence type="ECO:0000313" key="3">
    <source>
        <dbReference type="EMBL" id="JAE14675.1"/>
    </source>
</evidence>
<sequence length="190" mass="19409">MNSPVGALILPMIQGLLTSLRAGAVPQPPQFRPAPAATAAATVAQPSSDEVAARSTDAGKPEADKTAGNGNGSAVPPAVQPAAAPTAAAQVSTAPAAVASPDPLVEAKTRAQEEIKREFAAIMDRGLAGRHWPPPWPHAGPWSGTACSEPPVPCSEVSSYAAAHGFGSTVCFNRIQMNHGVFPLHRISMI</sequence>
<protein>
    <submittedName>
        <fullName evidence="3">Uncharacterized protein</fullName>
    </submittedName>
</protein>
<keyword evidence="2" id="KW-0732">Signal</keyword>
<reference evidence="3" key="2">
    <citation type="journal article" date="2015" name="Data Brief">
        <title>Shoot transcriptome of the giant reed, Arundo donax.</title>
        <authorList>
            <person name="Barrero R.A."/>
            <person name="Guerrero F.D."/>
            <person name="Moolhuijzen P."/>
            <person name="Goolsby J.A."/>
            <person name="Tidwell J."/>
            <person name="Bellgard S.E."/>
            <person name="Bellgard M.I."/>
        </authorList>
    </citation>
    <scope>NUCLEOTIDE SEQUENCE</scope>
    <source>
        <tissue evidence="3">Shoot tissue taken approximately 20 cm above the soil surface</tissue>
    </source>
</reference>
<feature type="compositionally biased region" description="Low complexity" evidence="1">
    <location>
        <begin position="33"/>
        <end position="46"/>
    </location>
</feature>
<feature type="compositionally biased region" description="Low complexity" evidence="1">
    <location>
        <begin position="74"/>
        <end position="98"/>
    </location>
</feature>
<feature type="signal peptide" evidence="2">
    <location>
        <begin position="1"/>
        <end position="22"/>
    </location>
</feature>
<name>A0A0A9FPB7_ARUDO</name>
<dbReference type="EMBL" id="GBRH01183221">
    <property type="protein sequence ID" value="JAE14675.1"/>
    <property type="molecule type" value="Transcribed_RNA"/>
</dbReference>
<proteinExistence type="predicted"/>
<feature type="region of interest" description="Disordered" evidence="1">
    <location>
        <begin position="26"/>
        <end position="98"/>
    </location>
</feature>